<reference evidence="1 2" key="1">
    <citation type="submission" date="2021-06" db="EMBL/GenBank/DDBJ databases">
        <title>Caerostris darwini draft genome.</title>
        <authorList>
            <person name="Kono N."/>
            <person name="Arakawa K."/>
        </authorList>
    </citation>
    <scope>NUCLEOTIDE SEQUENCE [LARGE SCALE GENOMIC DNA]</scope>
</reference>
<evidence type="ECO:0000313" key="1">
    <source>
        <dbReference type="EMBL" id="GIY12638.1"/>
    </source>
</evidence>
<evidence type="ECO:0000313" key="2">
    <source>
        <dbReference type="Proteomes" id="UP001054837"/>
    </source>
</evidence>
<organism evidence="1 2">
    <name type="scientific">Caerostris darwini</name>
    <dbReference type="NCBI Taxonomy" id="1538125"/>
    <lineage>
        <taxon>Eukaryota</taxon>
        <taxon>Metazoa</taxon>
        <taxon>Ecdysozoa</taxon>
        <taxon>Arthropoda</taxon>
        <taxon>Chelicerata</taxon>
        <taxon>Arachnida</taxon>
        <taxon>Araneae</taxon>
        <taxon>Araneomorphae</taxon>
        <taxon>Entelegynae</taxon>
        <taxon>Araneoidea</taxon>
        <taxon>Araneidae</taxon>
        <taxon>Caerostris</taxon>
    </lineage>
</organism>
<dbReference type="EMBL" id="BPLQ01005092">
    <property type="protein sequence ID" value="GIY12638.1"/>
    <property type="molecule type" value="Genomic_DNA"/>
</dbReference>
<sequence length="105" mass="11704">MLCNFAFKGVSEAVSEPSNGQATSIMYTVFPTLAVISGRRLVSQTFWLTDKMVVLCLESFNNSIGNGIMLELPTMRVERAMVYHTRKSLNPLFKSPTHSVIIFQG</sequence>
<name>A0AAV4QRG8_9ARAC</name>
<proteinExistence type="predicted"/>
<comment type="caution">
    <text evidence="1">The sequence shown here is derived from an EMBL/GenBank/DDBJ whole genome shotgun (WGS) entry which is preliminary data.</text>
</comment>
<protein>
    <submittedName>
        <fullName evidence="1">Uncharacterized protein</fullName>
    </submittedName>
</protein>
<accession>A0AAV4QRG8</accession>
<keyword evidence="2" id="KW-1185">Reference proteome</keyword>
<dbReference type="AlphaFoldDB" id="A0AAV4QRG8"/>
<gene>
    <name evidence="1" type="ORF">CDAR_188971</name>
</gene>
<dbReference type="Proteomes" id="UP001054837">
    <property type="component" value="Unassembled WGS sequence"/>
</dbReference>